<gene>
    <name evidence="3" type="primary">LOC103602512</name>
</gene>
<reference evidence="3" key="1">
    <citation type="submission" date="2025-08" db="UniProtKB">
        <authorList>
            <consortium name="RefSeq"/>
        </authorList>
    </citation>
    <scope>IDENTIFICATION</scope>
</reference>
<feature type="region of interest" description="Disordered" evidence="1">
    <location>
        <begin position="1"/>
        <end position="76"/>
    </location>
</feature>
<organism evidence="2 3">
    <name type="scientific">Galeopterus variegatus</name>
    <name type="common">Malayan flying lemur</name>
    <name type="synonym">Cynocephalus variegatus</name>
    <dbReference type="NCBI Taxonomy" id="482537"/>
    <lineage>
        <taxon>Eukaryota</taxon>
        <taxon>Metazoa</taxon>
        <taxon>Chordata</taxon>
        <taxon>Craniata</taxon>
        <taxon>Vertebrata</taxon>
        <taxon>Euteleostomi</taxon>
        <taxon>Mammalia</taxon>
        <taxon>Eutheria</taxon>
        <taxon>Euarchontoglires</taxon>
        <taxon>Dermoptera</taxon>
        <taxon>Cynocephalidae</taxon>
        <taxon>Galeopterus</taxon>
    </lineage>
</organism>
<evidence type="ECO:0000313" key="3">
    <source>
        <dbReference type="RefSeq" id="XP_008585142.1"/>
    </source>
</evidence>
<sequence length="357" mass="35877">MASAQLSSLRRAGAGSDLKETAPSAPGALLRERRAGHGGQDHGGARAADPQHRLRSLAGRSDLPGPSLPAQPPSAQAATCARSSACAHYPPAEGRLFIARSGGTAPSHLRSPGSPTAVRCKAWNEGAGLLLASEPPPPRNFGSGGVLGCEAHCQANASPAPKTPCVPLLVGGCQVGVSQMASAQLSSLRRAGAGSDLKETAPSAPGALLRERRAGHGGQDHGGARAADPQHRLRSLAGRSDLPGPSLPAQPPSAQAATCARSSACAHYPPAEGRLFIARSGGTAPSHLRSPGSPTAVRCKAWNEGAGLLLASEPPPPRNFGSGGVLGCEAHCQANASPAPKTPCVPLLARGRAQGAR</sequence>
<name>A0ABM0RX01_GALVR</name>
<evidence type="ECO:0000313" key="2">
    <source>
        <dbReference type="Proteomes" id="UP000694923"/>
    </source>
</evidence>
<proteinExistence type="predicted"/>
<accession>A0ABM0RX01</accession>
<evidence type="ECO:0000256" key="1">
    <source>
        <dbReference type="SAM" id="MobiDB-lite"/>
    </source>
</evidence>
<dbReference type="RefSeq" id="XP_008585142.1">
    <property type="nucleotide sequence ID" value="XM_008586920.1"/>
</dbReference>
<feature type="compositionally biased region" description="Basic and acidic residues" evidence="1">
    <location>
        <begin position="30"/>
        <end position="52"/>
    </location>
</feature>
<keyword evidence="2" id="KW-1185">Reference proteome</keyword>
<dbReference type="Proteomes" id="UP000694923">
    <property type="component" value="Unplaced"/>
</dbReference>
<feature type="region of interest" description="Disordered" evidence="1">
    <location>
        <begin position="236"/>
        <end position="255"/>
    </location>
</feature>
<dbReference type="GeneID" id="103602512"/>
<protein>
    <submittedName>
        <fullName evidence="3">Double homeobox protein 4-like protein 4</fullName>
    </submittedName>
</protein>